<dbReference type="Proteomes" id="UP000790709">
    <property type="component" value="Unassembled WGS sequence"/>
</dbReference>
<evidence type="ECO:0000313" key="1">
    <source>
        <dbReference type="EMBL" id="KAH7922962.1"/>
    </source>
</evidence>
<evidence type="ECO:0000313" key="2">
    <source>
        <dbReference type="Proteomes" id="UP000790709"/>
    </source>
</evidence>
<reference evidence="1" key="1">
    <citation type="journal article" date="2021" name="New Phytol.">
        <title>Evolutionary innovations through gain and loss of genes in the ectomycorrhizal Boletales.</title>
        <authorList>
            <person name="Wu G."/>
            <person name="Miyauchi S."/>
            <person name="Morin E."/>
            <person name="Kuo A."/>
            <person name="Drula E."/>
            <person name="Varga T."/>
            <person name="Kohler A."/>
            <person name="Feng B."/>
            <person name="Cao Y."/>
            <person name="Lipzen A."/>
            <person name="Daum C."/>
            <person name="Hundley H."/>
            <person name="Pangilinan J."/>
            <person name="Johnson J."/>
            <person name="Barry K."/>
            <person name="LaButti K."/>
            <person name="Ng V."/>
            <person name="Ahrendt S."/>
            <person name="Min B."/>
            <person name="Choi I.G."/>
            <person name="Park H."/>
            <person name="Plett J.M."/>
            <person name="Magnuson J."/>
            <person name="Spatafora J.W."/>
            <person name="Nagy L.G."/>
            <person name="Henrissat B."/>
            <person name="Grigoriev I.V."/>
            <person name="Yang Z.L."/>
            <person name="Xu J."/>
            <person name="Martin F.M."/>
        </authorList>
    </citation>
    <scope>NUCLEOTIDE SEQUENCE</scope>
    <source>
        <strain evidence="1">KUC20120723A-06</strain>
    </source>
</reference>
<protein>
    <submittedName>
        <fullName evidence="1">FH2-domain-containing protein</fullName>
    </submittedName>
</protein>
<organism evidence="1 2">
    <name type="scientific">Leucogyrophana mollusca</name>
    <dbReference type="NCBI Taxonomy" id="85980"/>
    <lineage>
        <taxon>Eukaryota</taxon>
        <taxon>Fungi</taxon>
        <taxon>Dikarya</taxon>
        <taxon>Basidiomycota</taxon>
        <taxon>Agaricomycotina</taxon>
        <taxon>Agaricomycetes</taxon>
        <taxon>Agaricomycetidae</taxon>
        <taxon>Boletales</taxon>
        <taxon>Boletales incertae sedis</taxon>
        <taxon>Leucogyrophana</taxon>
    </lineage>
</organism>
<keyword evidence="2" id="KW-1185">Reference proteome</keyword>
<gene>
    <name evidence="1" type="ORF">BV22DRAFT_1197009</name>
</gene>
<proteinExistence type="predicted"/>
<sequence length="475" mass="53039">MKVARPAKRLKPFFWNKLNNTDVTSTVWSESSVDAEFVMEDLEATFTIDNTPSTPSQITSPTRKQNVTTLLDITRANNIAIMLSRFKFGFSDIRQALLDLDDSRLTVDDLKAISKQLPTPEEITRIKDFGDASKLAKADRYFYEIMTIPRLPERLESMVYRQKLELDIEEIRPDLQAIREACKELRTSVRFKRTLRAILAVGNALNGSSFRGGAYGFRLEALVKIKETKTAKGGPECPTLLHYVARVLMRTDPNLTLFIDELPNLESAARISFQTVAQSVQSLVVSLGKVKEEIQLLKQLRHPSSNDQFVAVMQPFVAKVTENVDALKKMADFVETDLRGLFSYYGESLDSPDGLKPEEFFGMICSFSSSLQKAAVEVYEAQQKLLASKPELIVPETDASPAIKAVPDSPATSLAVPAGGERQDTPKSIGRGDADEAIRTLKEGRTRRARPPRSIARANKIFLDGGRPESRIFTE</sequence>
<name>A0ACB8BC15_9AGAM</name>
<accession>A0ACB8BC15</accession>
<dbReference type="EMBL" id="MU266466">
    <property type="protein sequence ID" value="KAH7922962.1"/>
    <property type="molecule type" value="Genomic_DNA"/>
</dbReference>
<comment type="caution">
    <text evidence="1">The sequence shown here is derived from an EMBL/GenBank/DDBJ whole genome shotgun (WGS) entry which is preliminary data.</text>
</comment>